<evidence type="ECO:0000256" key="7">
    <source>
        <dbReference type="HAMAP-Rule" id="MF_02065"/>
    </source>
</evidence>
<keyword evidence="4 7" id="KW-0472">Membrane</keyword>
<evidence type="ECO:0000256" key="5">
    <source>
        <dbReference type="ARBA" id="ARBA00023239"/>
    </source>
</evidence>
<gene>
    <name evidence="7" type="primary">mltG</name>
    <name evidence="8" type="ORF">A3A97_03400</name>
</gene>
<protein>
    <recommendedName>
        <fullName evidence="7">Endolytic murein transglycosylase</fullName>
        <ecNumber evidence="7">4.2.2.29</ecNumber>
    </recommendedName>
    <alternativeName>
        <fullName evidence="7">Peptidoglycan lytic transglycosylase</fullName>
    </alternativeName>
    <alternativeName>
        <fullName evidence="7">Peptidoglycan polymerization terminase</fullName>
    </alternativeName>
</protein>
<comment type="caution">
    <text evidence="8">The sequence shown here is derived from an EMBL/GenBank/DDBJ whole genome shotgun (WGS) entry which is preliminary data.</text>
</comment>
<evidence type="ECO:0000256" key="2">
    <source>
        <dbReference type="ARBA" id="ARBA00022692"/>
    </source>
</evidence>
<keyword evidence="1 7" id="KW-1003">Cell membrane</keyword>
<comment type="function">
    <text evidence="7">Functions as a peptidoglycan terminase that cleaves nascent peptidoglycan strands endolytically to terminate their elongation.</text>
</comment>
<dbReference type="Pfam" id="PF02618">
    <property type="entry name" value="YceG"/>
    <property type="match status" value="1"/>
</dbReference>
<keyword evidence="3 7" id="KW-1133">Transmembrane helix</keyword>
<comment type="similarity">
    <text evidence="7">Belongs to the transglycosylase MltG family.</text>
</comment>
<evidence type="ECO:0000313" key="8">
    <source>
        <dbReference type="EMBL" id="OHA50370.1"/>
    </source>
</evidence>
<dbReference type="EC" id="4.2.2.29" evidence="7"/>
<evidence type="ECO:0000256" key="1">
    <source>
        <dbReference type="ARBA" id="ARBA00022475"/>
    </source>
</evidence>
<keyword evidence="2 7" id="KW-0812">Transmembrane</keyword>
<accession>A0A1G2PPV4</accession>
<dbReference type="NCBIfam" id="TIGR00247">
    <property type="entry name" value="endolytic transglycosylase MltG"/>
    <property type="match status" value="1"/>
</dbReference>
<name>A0A1G2PPV4_9BACT</name>
<dbReference type="Gene3D" id="3.30.1490.480">
    <property type="entry name" value="Endolytic murein transglycosylase"/>
    <property type="match status" value="2"/>
</dbReference>
<organism evidence="8 9">
    <name type="scientific">Candidatus Terrybacteria bacterium RIFCSPLOWO2_01_FULL_40_23</name>
    <dbReference type="NCBI Taxonomy" id="1802366"/>
    <lineage>
        <taxon>Bacteria</taxon>
        <taxon>Candidatus Terryibacteriota</taxon>
    </lineage>
</organism>
<evidence type="ECO:0000313" key="9">
    <source>
        <dbReference type="Proteomes" id="UP000176951"/>
    </source>
</evidence>
<reference evidence="8 9" key="1">
    <citation type="journal article" date="2016" name="Nat. Commun.">
        <title>Thousands of microbial genomes shed light on interconnected biogeochemical processes in an aquifer system.</title>
        <authorList>
            <person name="Anantharaman K."/>
            <person name="Brown C.T."/>
            <person name="Hug L.A."/>
            <person name="Sharon I."/>
            <person name="Castelle C.J."/>
            <person name="Probst A.J."/>
            <person name="Thomas B.C."/>
            <person name="Singh A."/>
            <person name="Wilkins M.J."/>
            <person name="Karaoz U."/>
            <person name="Brodie E.L."/>
            <person name="Williams K.H."/>
            <person name="Hubbard S.S."/>
            <person name="Banfield J.F."/>
        </authorList>
    </citation>
    <scope>NUCLEOTIDE SEQUENCE [LARGE SCALE GENOMIC DNA]</scope>
</reference>
<dbReference type="PANTHER" id="PTHR30518">
    <property type="entry name" value="ENDOLYTIC MUREIN TRANSGLYCOSYLASE"/>
    <property type="match status" value="1"/>
</dbReference>
<comment type="catalytic activity">
    <reaction evidence="7">
        <text>a peptidoglycan chain = a peptidoglycan chain with N-acetyl-1,6-anhydromuramyl-[peptide] at the reducing end + a peptidoglycan chain with N-acetylglucosamine at the non-reducing end.</text>
        <dbReference type="EC" id="4.2.2.29"/>
    </reaction>
</comment>
<comment type="subcellular location">
    <subcellularLocation>
        <location evidence="7">Cell membrane</location>
        <topology evidence="7">Single-pass membrane protein</topology>
    </subcellularLocation>
</comment>
<dbReference type="PANTHER" id="PTHR30518:SF2">
    <property type="entry name" value="ENDOLYTIC MUREIN TRANSGLYCOSYLASE"/>
    <property type="match status" value="1"/>
</dbReference>
<keyword evidence="6 7" id="KW-0961">Cell wall biogenesis/degradation</keyword>
<dbReference type="GO" id="GO:0009252">
    <property type="term" value="P:peptidoglycan biosynthetic process"/>
    <property type="evidence" value="ECO:0007669"/>
    <property type="project" value="UniProtKB-UniRule"/>
</dbReference>
<dbReference type="EMBL" id="MHSW01000038">
    <property type="protein sequence ID" value="OHA50370.1"/>
    <property type="molecule type" value="Genomic_DNA"/>
</dbReference>
<dbReference type="GO" id="GO:0071555">
    <property type="term" value="P:cell wall organization"/>
    <property type="evidence" value="ECO:0007669"/>
    <property type="project" value="UniProtKB-KW"/>
</dbReference>
<dbReference type="Gene3D" id="3.30.160.60">
    <property type="entry name" value="Classic Zinc Finger"/>
    <property type="match status" value="1"/>
</dbReference>
<evidence type="ECO:0000256" key="6">
    <source>
        <dbReference type="ARBA" id="ARBA00023316"/>
    </source>
</evidence>
<sequence>MPVKKVLHFVLNRATIILMNNVEPQSDDSSTQNIPPKRNINRRKVVVFGVVSLTAFCFSFTLFYLIWAFQPRDVEGAEAFFTVSKGERVASISERLNVSGFIRDPRIFRLILTWNGKAGSIKAGEFILSPAMSSLQIIDILSAEAPQEPDVNVTIPEGFTVSQIDKKLTEAKIIQEGSLINGNGIIVAYEFIPECDRHRQGQSGKEICDIFYSSLEGYLFPDTYRFKPNSSIEVVVDKMLSNFNNKLSASLRSDIVTQNKSVKDIVILASMLEREVRSDIDKAIVAGIIWKRLAQSYPLQIDATVLYALELAGRPKAKGEGPTLDDLKIDSAYNTYKYKGLPPGPISNPGLASILAAVDAEGSPYFFYLSASDGTTVFSKTLTEHNRNKAIYLR</sequence>
<feature type="site" description="Important for catalytic activity" evidence="7">
    <location>
        <position position="275"/>
    </location>
</feature>
<keyword evidence="5 7" id="KW-0456">Lyase</keyword>
<dbReference type="HAMAP" id="MF_02065">
    <property type="entry name" value="MltG"/>
    <property type="match status" value="1"/>
</dbReference>
<feature type="transmembrane region" description="Helical" evidence="7">
    <location>
        <begin position="45"/>
        <end position="67"/>
    </location>
</feature>
<dbReference type="Proteomes" id="UP000176951">
    <property type="component" value="Unassembled WGS sequence"/>
</dbReference>
<dbReference type="GO" id="GO:0008932">
    <property type="term" value="F:lytic endotransglycosylase activity"/>
    <property type="evidence" value="ECO:0007669"/>
    <property type="project" value="UniProtKB-UniRule"/>
</dbReference>
<proteinExistence type="inferred from homology"/>
<dbReference type="GO" id="GO:0005886">
    <property type="term" value="C:plasma membrane"/>
    <property type="evidence" value="ECO:0007669"/>
    <property type="project" value="UniProtKB-SubCell"/>
</dbReference>
<dbReference type="InterPro" id="IPR003770">
    <property type="entry name" value="MLTG-like"/>
</dbReference>
<evidence type="ECO:0000256" key="3">
    <source>
        <dbReference type="ARBA" id="ARBA00022989"/>
    </source>
</evidence>
<dbReference type="CDD" id="cd08010">
    <property type="entry name" value="MltG_like"/>
    <property type="match status" value="1"/>
</dbReference>
<dbReference type="AlphaFoldDB" id="A0A1G2PPV4"/>
<evidence type="ECO:0000256" key="4">
    <source>
        <dbReference type="ARBA" id="ARBA00023136"/>
    </source>
</evidence>